<dbReference type="EMBL" id="JACSPV010000007">
    <property type="protein sequence ID" value="MBD8004561.1"/>
    <property type="molecule type" value="Genomic_DNA"/>
</dbReference>
<dbReference type="Proteomes" id="UP000648182">
    <property type="component" value="Unassembled WGS sequence"/>
</dbReference>
<feature type="domain" description="HTH cro/C1-type" evidence="1">
    <location>
        <begin position="9"/>
        <end position="59"/>
    </location>
</feature>
<accession>A0ABR8VIE9</accession>
<dbReference type="InterPro" id="IPR001387">
    <property type="entry name" value="Cro/C1-type_HTH"/>
</dbReference>
<dbReference type="CDD" id="cd00093">
    <property type="entry name" value="HTH_XRE"/>
    <property type="match status" value="1"/>
</dbReference>
<dbReference type="Gene3D" id="1.10.260.40">
    <property type="entry name" value="lambda repressor-like DNA-binding domains"/>
    <property type="match status" value="1"/>
</dbReference>
<sequence length="90" mass="10236">MNECDFVINLPKTLQELGLTRNALAVESKIRPLTINEIASGKVKQINFSTLESILEALNRIVKEKGIDKQYKVSDVFEYQFGEDTKEDSE</sequence>
<evidence type="ECO:0000259" key="1">
    <source>
        <dbReference type="Pfam" id="PF13443"/>
    </source>
</evidence>
<dbReference type="SUPFAM" id="SSF47413">
    <property type="entry name" value="lambda repressor-like DNA-binding domains"/>
    <property type="match status" value="1"/>
</dbReference>
<reference evidence="2 3" key="1">
    <citation type="submission" date="2020-08" db="EMBL/GenBank/DDBJ databases">
        <title>A Genomic Blueprint of the Chicken Gut Microbiome.</title>
        <authorList>
            <person name="Gilroy R."/>
            <person name="Ravi A."/>
            <person name="Getino M."/>
            <person name="Pursley I."/>
            <person name="Horton D.L."/>
            <person name="Alikhan N.-F."/>
            <person name="Baker D."/>
            <person name="Gharbi K."/>
            <person name="Hall N."/>
            <person name="Watson M."/>
            <person name="Adriaenssens E.M."/>
            <person name="Foster-Nyarko E."/>
            <person name="Jarju S."/>
            <person name="Secka A."/>
            <person name="Antonio M."/>
            <person name="Oren A."/>
            <person name="Chaudhuri R."/>
            <person name="La Ragione R.M."/>
            <person name="Hildebrand F."/>
            <person name="Pallen M.J."/>
        </authorList>
    </citation>
    <scope>NUCLEOTIDE SEQUENCE [LARGE SCALE GENOMIC DNA]</scope>
    <source>
        <strain evidence="2 3">Sa1BUA2</strain>
    </source>
</reference>
<comment type="caution">
    <text evidence="2">The sequence shown here is derived from an EMBL/GenBank/DDBJ whole genome shotgun (WGS) entry which is preliminary data.</text>
</comment>
<gene>
    <name evidence="2" type="ORF">H9631_05650</name>
</gene>
<dbReference type="InterPro" id="IPR010982">
    <property type="entry name" value="Lambda_DNA-bd_dom_sf"/>
</dbReference>
<proteinExistence type="predicted"/>
<protein>
    <submittedName>
        <fullName evidence="2">XRE family transcriptional regulator</fullName>
    </submittedName>
</protein>
<evidence type="ECO:0000313" key="3">
    <source>
        <dbReference type="Proteomes" id="UP000648182"/>
    </source>
</evidence>
<organism evidence="2 3">
    <name type="scientific">Bacillus norwichensis</name>
    <dbReference type="NCBI Taxonomy" id="2762217"/>
    <lineage>
        <taxon>Bacteria</taxon>
        <taxon>Bacillati</taxon>
        <taxon>Bacillota</taxon>
        <taxon>Bacilli</taxon>
        <taxon>Bacillales</taxon>
        <taxon>Bacillaceae</taxon>
        <taxon>Bacillus</taxon>
    </lineage>
</organism>
<keyword evidence="3" id="KW-1185">Reference proteome</keyword>
<evidence type="ECO:0000313" key="2">
    <source>
        <dbReference type="EMBL" id="MBD8004561.1"/>
    </source>
</evidence>
<dbReference type="Pfam" id="PF13443">
    <property type="entry name" value="HTH_26"/>
    <property type="match status" value="1"/>
</dbReference>
<name>A0ABR8VIE9_9BACI</name>